<keyword evidence="2" id="KW-1185">Reference proteome</keyword>
<gene>
    <name evidence="1" type="ORF">L596_017159</name>
</gene>
<evidence type="ECO:0000313" key="2">
    <source>
        <dbReference type="Proteomes" id="UP000298663"/>
    </source>
</evidence>
<protein>
    <submittedName>
        <fullName evidence="1">Uncharacterized protein</fullName>
    </submittedName>
</protein>
<accession>A0A4U5N128</accession>
<sequence>MGCRLFGSYDLPTIRAVDGIPEFKTVTHHPLPADIKMCADLDQDIRDLVRWSGIPSALAFSAHSTLKKTLDAKFAAYHIYCKRLDNVQRSTLSMMTSFELLSEYCVTLDKVPFVLFRQNSRFTFLPPKRTSSLLPTPII</sequence>
<reference evidence="1 2" key="1">
    <citation type="journal article" date="2015" name="Genome Biol.">
        <title>Comparative genomics of Steinernema reveals deeply conserved gene regulatory networks.</title>
        <authorList>
            <person name="Dillman A.R."/>
            <person name="Macchietto M."/>
            <person name="Porter C.F."/>
            <person name="Rogers A."/>
            <person name="Williams B."/>
            <person name="Antoshechkin I."/>
            <person name="Lee M.M."/>
            <person name="Goodwin Z."/>
            <person name="Lu X."/>
            <person name="Lewis E.E."/>
            <person name="Goodrich-Blair H."/>
            <person name="Stock S.P."/>
            <person name="Adams B.J."/>
            <person name="Sternberg P.W."/>
            <person name="Mortazavi A."/>
        </authorList>
    </citation>
    <scope>NUCLEOTIDE SEQUENCE [LARGE SCALE GENOMIC DNA]</scope>
    <source>
        <strain evidence="1 2">ALL</strain>
    </source>
</reference>
<proteinExistence type="predicted"/>
<dbReference type="Proteomes" id="UP000298663">
    <property type="component" value="Unassembled WGS sequence"/>
</dbReference>
<organism evidence="1 2">
    <name type="scientific">Steinernema carpocapsae</name>
    <name type="common">Entomopathogenic nematode</name>
    <dbReference type="NCBI Taxonomy" id="34508"/>
    <lineage>
        <taxon>Eukaryota</taxon>
        <taxon>Metazoa</taxon>
        <taxon>Ecdysozoa</taxon>
        <taxon>Nematoda</taxon>
        <taxon>Chromadorea</taxon>
        <taxon>Rhabditida</taxon>
        <taxon>Tylenchina</taxon>
        <taxon>Panagrolaimomorpha</taxon>
        <taxon>Strongyloidoidea</taxon>
        <taxon>Steinernematidae</taxon>
        <taxon>Steinernema</taxon>
    </lineage>
</organism>
<name>A0A4U5N128_STECR</name>
<dbReference type="AlphaFoldDB" id="A0A4U5N128"/>
<dbReference type="EMBL" id="AZBU02000005">
    <property type="protein sequence ID" value="TKR75940.1"/>
    <property type="molecule type" value="Genomic_DNA"/>
</dbReference>
<comment type="caution">
    <text evidence="1">The sequence shown here is derived from an EMBL/GenBank/DDBJ whole genome shotgun (WGS) entry which is preliminary data.</text>
</comment>
<reference evidence="1 2" key="2">
    <citation type="journal article" date="2019" name="G3 (Bethesda)">
        <title>Hybrid Assembly of the Genome of the Entomopathogenic Nematode Steinernema carpocapsae Identifies the X-Chromosome.</title>
        <authorList>
            <person name="Serra L."/>
            <person name="Macchietto M."/>
            <person name="Macias-Munoz A."/>
            <person name="McGill C.J."/>
            <person name="Rodriguez I.M."/>
            <person name="Rodriguez B."/>
            <person name="Murad R."/>
            <person name="Mortazavi A."/>
        </authorList>
    </citation>
    <scope>NUCLEOTIDE SEQUENCE [LARGE SCALE GENOMIC DNA]</scope>
    <source>
        <strain evidence="1 2">ALL</strain>
    </source>
</reference>
<evidence type="ECO:0000313" key="1">
    <source>
        <dbReference type="EMBL" id="TKR75940.1"/>
    </source>
</evidence>